<reference evidence="2" key="1">
    <citation type="submission" date="2014-11" db="EMBL/GenBank/DDBJ databases">
        <authorList>
            <person name="Amaro Gonzalez C."/>
        </authorList>
    </citation>
    <scope>NUCLEOTIDE SEQUENCE</scope>
</reference>
<dbReference type="EMBL" id="GBXM01041707">
    <property type="protein sequence ID" value="JAH66870.1"/>
    <property type="molecule type" value="Transcribed_RNA"/>
</dbReference>
<keyword evidence="1" id="KW-0812">Transmembrane</keyword>
<evidence type="ECO:0000313" key="2">
    <source>
        <dbReference type="EMBL" id="JAH66870.1"/>
    </source>
</evidence>
<proteinExistence type="predicted"/>
<reference evidence="2" key="2">
    <citation type="journal article" date="2015" name="Fish Shellfish Immunol.">
        <title>Early steps in the European eel (Anguilla anguilla)-Vibrio vulnificus interaction in the gills: Role of the RtxA13 toxin.</title>
        <authorList>
            <person name="Callol A."/>
            <person name="Pajuelo D."/>
            <person name="Ebbesson L."/>
            <person name="Teles M."/>
            <person name="MacKenzie S."/>
            <person name="Amaro C."/>
        </authorList>
    </citation>
    <scope>NUCLEOTIDE SEQUENCE</scope>
</reference>
<protein>
    <submittedName>
        <fullName evidence="2">Uncharacterized protein</fullName>
    </submittedName>
</protein>
<sequence>MQLSIGCKECSDFHPVSLKNKKKYVLIISFYIFFLGCLALLFLIETMVNT</sequence>
<keyword evidence="1" id="KW-1133">Transmembrane helix</keyword>
<keyword evidence="1" id="KW-0472">Membrane</keyword>
<organism evidence="2">
    <name type="scientific">Anguilla anguilla</name>
    <name type="common">European freshwater eel</name>
    <name type="synonym">Muraena anguilla</name>
    <dbReference type="NCBI Taxonomy" id="7936"/>
    <lineage>
        <taxon>Eukaryota</taxon>
        <taxon>Metazoa</taxon>
        <taxon>Chordata</taxon>
        <taxon>Craniata</taxon>
        <taxon>Vertebrata</taxon>
        <taxon>Euteleostomi</taxon>
        <taxon>Actinopterygii</taxon>
        <taxon>Neopterygii</taxon>
        <taxon>Teleostei</taxon>
        <taxon>Anguilliformes</taxon>
        <taxon>Anguillidae</taxon>
        <taxon>Anguilla</taxon>
    </lineage>
</organism>
<dbReference type="AlphaFoldDB" id="A0A0E9UNT9"/>
<feature type="transmembrane region" description="Helical" evidence="1">
    <location>
        <begin position="24"/>
        <end position="44"/>
    </location>
</feature>
<accession>A0A0E9UNT9</accession>
<evidence type="ECO:0000256" key="1">
    <source>
        <dbReference type="SAM" id="Phobius"/>
    </source>
</evidence>
<name>A0A0E9UNT9_ANGAN</name>